<keyword evidence="3 10" id="KW-0493">Microtubule</keyword>
<evidence type="ECO:0000256" key="5">
    <source>
        <dbReference type="ARBA" id="ARBA00022840"/>
    </source>
</evidence>
<reference evidence="13" key="2">
    <citation type="submission" date="2025-05" db="UniProtKB">
        <authorList>
            <consortium name="EnsemblMetazoa"/>
        </authorList>
    </citation>
    <scope>IDENTIFICATION</scope>
</reference>
<dbReference type="InterPro" id="IPR001752">
    <property type="entry name" value="Kinesin_motor_dom"/>
</dbReference>
<dbReference type="InterPro" id="IPR027417">
    <property type="entry name" value="P-loop_NTPase"/>
</dbReference>
<dbReference type="Proteomes" id="UP001652680">
    <property type="component" value="Unassembled WGS sequence"/>
</dbReference>
<organism evidence="13 14">
    <name type="scientific">Drosophila rhopaloa</name>
    <name type="common">Fruit fly</name>
    <dbReference type="NCBI Taxonomy" id="1041015"/>
    <lineage>
        <taxon>Eukaryota</taxon>
        <taxon>Metazoa</taxon>
        <taxon>Ecdysozoa</taxon>
        <taxon>Arthropoda</taxon>
        <taxon>Hexapoda</taxon>
        <taxon>Insecta</taxon>
        <taxon>Pterygota</taxon>
        <taxon>Neoptera</taxon>
        <taxon>Endopterygota</taxon>
        <taxon>Diptera</taxon>
        <taxon>Brachycera</taxon>
        <taxon>Muscomorpha</taxon>
        <taxon>Ephydroidea</taxon>
        <taxon>Drosophilidae</taxon>
        <taxon>Drosophila</taxon>
        <taxon>Sophophora</taxon>
    </lineage>
</organism>
<sequence>MSENIKVVVRCRPMNQMENESKCENIVEINEYAVSVINPLARHIPKKMFIFDSAYNMITNTDEIYNEMCYSLVESTIDGYNGTIFAYGQTGCGKTHTMQGDGNWSNSKNSGIIPKCFEHIFERISMATDVRFLAFVSYLEIYNENIRDLLNTNESTSMLNHSLKEIPGIGVSVPTLTTHSVINAKQCYDWLNLGNKNRVTAATLMNKKSSRSHTIFTITLEQSPFFTSIVAENDLGGIRRGKLSLVDLAGSERQLKTGARGERLKEASKINLSLSALGNVISSLVDGKSKHVPFRDSKLTRMLQDSLGGNTKTLMISCISPSNTNYDETISTLRYASRAKKISNKPKINEDPKDATLRQYQNEILHLKRMLEETQQKNLVEKDEKMKSTELPMVNIDIQTIKSKKNIETIESEKDAGISLKTINSILTKPMLPDVKSNEDVQLQARRRIDFIKRILIGGERVDDLKLKEQHKARRFAAQQHLSAIAYALSRVKYEDRDLLQGHYASIAQEINIKNDHIAKCKNKIKMLEMEVSDLNSEFQMDREDYLDEIRNLGRNIKFYQQLLYKFQPIFRNHSKNWTPDTIMQNSSWNDDLKMWRIPEIDSLKLPPASVKSGLNRIHSSVIDSTNYKLINQNIRLDAKETEKKFVPGNAIGVRHGYT</sequence>
<dbReference type="Pfam" id="PF00225">
    <property type="entry name" value="Kinesin"/>
    <property type="match status" value="1"/>
</dbReference>
<feature type="coiled-coil region" evidence="11">
    <location>
        <begin position="518"/>
        <end position="563"/>
    </location>
</feature>
<dbReference type="RefSeq" id="XP_044316591.1">
    <property type="nucleotide sequence ID" value="XM_044460656.1"/>
</dbReference>
<evidence type="ECO:0000259" key="12">
    <source>
        <dbReference type="PROSITE" id="PS50067"/>
    </source>
</evidence>
<keyword evidence="2" id="KW-0963">Cytoplasm</keyword>
<evidence type="ECO:0000256" key="6">
    <source>
        <dbReference type="ARBA" id="ARBA00023054"/>
    </source>
</evidence>
<dbReference type="EnsemblMetazoa" id="XM_044460656.1">
    <property type="protein sequence ID" value="XP_044316591.1"/>
    <property type="gene ID" value="LOC108043473"/>
</dbReference>
<keyword evidence="14" id="KW-1185">Reference proteome</keyword>
<evidence type="ECO:0000313" key="13">
    <source>
        <dbReference type="EnsemblMetazoa" id="XP_044316591.1"/>
    </source>
</evidence>
<keyword evidence="5 9" id="KW-0067">ATP-binding</keyword>
<dbReference type="GeneID" id="108043473"/>
<evidence type="ECO:0000256" key="4">
    <source>
        <dbReference type="ARBA" id="ARBA00022741"/>
    </source>
</evidence>
<dbReference type="PANTHER" id="PTHR47969:SF21">
    <property type="entry name" value="KINESIN-LIKE PROTEIN"/>
    <property type="match status" value="1"/>
</dbReference>
<dbReference type="PRINTS" id="PR00380">
    <property type="entry name" value="KINESINHEAVY"/>
</dbReference>
<keyword evidence="4 9" id="KW-0547">Nucleotide-binding</keyword>
<dbReference type="Gene3D" id="3.40.850.10">
    <property type="entry name" value="Kinesin motor domain"/>
    <property type="match status" value="1"/>
</dbReference>
<dbReference type="InterPro" id="IPR027640">
    <property type="entry name" value="Kinesin-like_fam"/>
</dbReference>
<dbReference type="InterPro" id="IPR019821">
    <property type="entry name" value="Kinesin_motor_CS"/>
</dbReference>
<keyword evidence="7 9" id="KW-0505">Motor protein</keyword>
<dbReference type="PROSITE" id="PS00411">
    <property type="entry name" value="KINESIN_MOTOR_1"/>
    <property type="match status" value="1"/>
</dbReference>
<feature type="domain" description="Kinesin motor" evidence="12">
    <location>
        <begin position="4"/>
        <end position="342"/>
    </location>
</feature>
<accession>A0ABM5JCP2</accession>
<evidence type="ECO:0000256" key="10">
    <source>
        <dbReference type="RuleBase" id="RU000394"/>
    </source>
</evidence>
<reference evidence="14" key="1">
    <citation type="journal article" date="2021" name="Elife">
        <title>Highly contiguous assemblies of 101 drosophilid genomes.</title>
        <authorList>
            <person name="Kim B.Y."/>
            <person name="Wang J.R."/>
            <person name="Miller D.E."/>
            <person name="Barmina O."/>
            <person name="Delaney E."/>
            <person name="Thompson A."/>
            <person name="Comeault A.A."/>
            <person name="Peede D."/>
            <person name="D'Agostino E.R."/>
            <person name="Pelaez J."/>
            <person name="Aguilar J.M."/>
            <person name="Haji D."/>
            <person name="Matsunaga T."/>
            <person name="Armstrong E.E."/>
            <person name="Zych M."/>
            <person name="Ogawa Y."/>
            <person name="Stamenkovic-Radak M."/>
            <person name="Jelic M."/>
            <person name="Veselinovic M.S."/>
            <person name="Tanaskovic M."/>
            <person name="Eric P."/>
            <person name="Gao J.J."/>
            <person name="Katoh T.K."/>
            <person name="Toda M.J."/>
            <person name="Watabe H."/>
            <person name="Watada M."/>
            <person name="Davis J.S."/>
            <person name="Moyle L.C."/>
            <person name="Manoli G."/>
            <person name="Bertolini E."/>
            <person name="Kostal V."/>
            <person name="Hawley R.S."/>
            <person name="Takahashi A."/>
            <person name="Jones C.D."/>
            <person name="Price D.K."/>
            <person name="Whiteman N."/>
            <person name="Kopp A."/>
            <person name="Matute D.R."/>
            <person name="Petrov D.A."/>
        </authorList>
    </citation>
    <scope>NUCLEOTIDE SEQUENCE [LARGE SCALE GENOMIC DNA]</scope>
</reference>
<evidence type="ECO:0000256" key="9">
    <source>
        <dbReference type="PROSITE-ProRule" id="PRU00283"/>
    </source>
</evidence>
<dbReference type="PROSITE" id="PS50067">
    <property type="entry name" value="KINESIN_MOTOR_2"/>
    <property type="match status" value="1"/>
</dbReference>
<feature type="binding site" evidence="9">
    <location>
        <begin position="88"/>
        <end position="95"/>
    </location>
    <ligand>
        <name>ATP</name>
        <dbReference type="ChEBI" id="CHEBI:30616"/>
    </ligand>
</feature>
<dbReference type="InterPro" id="IPR036961">
    <property type="entry name" value="Kinesin_motor_dom_sf"/>
</dbReference>
<proteinExistence type="inferred from homology"/>
<evidence type="ECO:0000313" key="14">
    <source>
        <dbReference type="Proteomes" id="UP001652680"/>
    </source>
</evidence>
<evidence type="ECO:0000256" key="7">
    <source>
        <dbReference type="ARBA" id="ARBA00023175"/>
    </source>
</evidence>
<evidence type="ECO:0000256" key="11">
    <source>
        <dbReference type="SAM" id="Coils"/>
    </source>
</evidence>
<evidence type="ECO:0000256" key="2">
    <source>
        <dbReference type="ARBA" id="ARBA00022490"/>
    </source>
</evidence>
<dbReference type="PANTHER" id="PTHR47969">
    <property type="entry name" value="CHROMOSOME-ASSOCIATED KINESIN KIF4A-RELATED"/>
    <property type="match status" value="1"/>
</dbReference>
<keyword evidence="6 11" id="KW-0175">Coiled coil</keyword>
<keyword evidence="8" id="KW-0206">Cytoskeleton</keyword>
<evidence type="ECO:0000256" key="1">
    <source>
        <dbReference type="ARBA" id="ARBA00004245"/>
    </source>
</evidence>
<dbReference type="SMART" id="SM00129">
    <property type="entry name" value="KISc"/>
    <property type="match status" value="1"/>
</dbReference>
<name>A0ABM5JCP2_DRORH</name>
<comment type="subcellular location">
    <subcellularLocation>
        <location evidence="1">Cytoplasm</location>
        <location evidence="1">Cytoskeleton</location>
    </subcellularLocation>
</comment>
<dbReference type="SUPFAM" id="SSF52540">
    <property type="entry name" value="P-loop containing nucleoside triphosphate hydrolases"/>
    <property type="match status" value="1"/>
</dbReference>
<evidence type="ECO:0000256" key="3">
    <source>
        <dbReference type="ARBA" id="ARBA00022701"/>
    </source>
</evidence>
<comment type="similarity">
    <text evidence="9 10">Belongs to the TRAFAC class myosin-kinesin ATPase superfamily. Kinesin family.</text>
</comment>
<evidence type="ECO:0000256" key="8">
    <source>
        <dbReference type="ARBA" id="ARBA00023212"/>
    </source>
</evidence>
<protein>
    <recommendedName>
        <fullName evidence="10">Kinesin-like protein</fullName>
    </recommendedName>
</protein>